<evidence type="ECO:0000256" key="1">
    <source>
        <dbReference type="SAM" id="MobiDB-lite"/>
    </source>
</evidence>
<comment type="caution">
    <text evidence="2">The sequence shown here is derived from an EMBL/GenBank/DDBJ whole genome shotgun (WGS) entry which is preliminary data.</text>
</comment>
<name>A0ABT9ZAK6_9BACI</name>
<keyword evidence="3" id="KW-1185">Reference proteome</keyword>
<accession>A0ABT9ZAK6</accession>
<feature type="region of interest" description="Disordered" evidence="1">
    <location>
        <begin position="1"/>
        <end position="29"/>
    </location>
</feature>
<proteinExistence type="predicted"/>
<dbReference type="Proteomes" id="UP001234495">
    <property type="component" value="Unassembled WGS sequence"/>
</dbReference>
<reference evidence="2 3" key="1">
    <citation type="submission" date="2023-07" db="EMBL/GenBank/DDBJ databases">
        <title>Genomic Encyclopedia of Type Strains, Phase IV (KMG-IV): sequencing the most valuable type-strain genomes for metagenomic binning, comparative biology and taxonomic classification.</title>
        <authorList>
            <person name="Goeker M."/>
        </authorList>
    </citation>
    <scope>NUCLEOTIDE SEQUENCE [LARGE SCALE GENOMIC DNA]</scope>
    <source>
        <strain evidence="2 3">DSM 29005</strain>
    </source>
</reference>
<gene>
    <name evidence="2" type="ORF">J2S19_000498</name>
</gene>
<evidence type="ECO:0000313" key="3">
    <source>
        <dbReference type="Proteomes" id="UP001234495"/>
    </source>
</evidence>
<dbReference type="EMBL" id="JAUSUD010000002">
    <property type="protein sequence ID" value="MDQ0229247.1"/>
    <property type="molecule type" value="Genomic_DNA"/>
</dbReference>
<evidence type="ECO:0000313" key="2">
    <source>
        <dbReference type="EMBL" id="MDQ0229247.1"/>
    </source>
</evidence>
<protein>
    <submittedName>
        <fullName evidence="2">Uncharacterized protein</fullName>
    </submittedName>
</protein>
<organism evidence="2 3">
    <name type="scientific">Metabacillus malikii</name>
    <dbReference type="NCBI Taxonomy" id="1504265"/>
    <lineage>
        <taxon>Bacteria</taxon>
        <taxon>Bacillati</taxon>
        <taxon>Bacillota</taxon>
        <taxon>Bacilli</taxon>
        <taxon>Bacillales</taxon>
        <taxon>Bacillaceae</taxon>
        <taxon>Metabacillus</taxon>
    </lineage>
</organism>
<sequence length="29" mass="3357">MEQQRVKRSNLYDRSLEFGAGTGKEKQSI</sequence>